<gene>
    <name evidence="1" type="ORF">C361_03573</name>
</gene>
<dbReference type="Proteomes" id="UP000199727">
    <property type="component" value="Unassembled WGS sequence"/>
</dbReference>
<sequence length="46" mass="5027">MSGCSQGASPGCQALWWCSLCGHCTRTSMEPQVDRQYSDHAKTSPH</sequence>
<comment type="caution">
    <text evidence="1">The sequence shown here is derived from an EMBL/GenBank/DDBJ whole genome shotgun (WGS) entry which is preliminary data.</text>
</comment>
<name>A0A854QJJ3_CRYNE</name>
<evidence type="ECO:0000313" key="1">
    <source>
        <dbReference type="EMBL" id="OXG21355.1"/>
    </source>
</evidence>
<protein>
    <submittedName>
        <fullName evidence="1">3-hydroxyacyl-CoA dehydrogenase</fullName>
    </submittedName>
</protein>
<dbReference type="AlphaFoldDB" id="A0A854QJJ3"/>
<organism evidence="1 2">
    <name type="scientific">Cryptococcus neoformans Tu259-1</name>
    <dbReference type="NCBI Taxonomy" id="1230072"/>
    <lineage>
        <taxon>Eukaryota</taxon>
        <taxon>Fungi</taxon>
        <taxon>Dikarya</taxon>
        <taxon>Basidiomycota</taxon>
        <taxon>Agaricomycotina</taxon>
        <taxon>Tremellomycetes</taxon>
        <taxon>Tremellales</taxon>
        <taxon>Cryptococcaceae</taxon>
        <taxon>Cryptococcus</taxon>
        <taxon>Cryptococcus neoformans species complex</taxon>
    </lineage>
</organism>
<accession>A0A854QJJ3</accession>
<proteinExistence type="predicted"/>
<reference evidence="1 2" key="1">
    <citation type="submission" date="2017-06" db="EMBL/GenBank/DDBJ databases">
        <title>Global population genomics of the pathogenic fungus Cryptococcus neoformans var. grubii.</title>
        <authorList>
            <person name="Cuomo C."/>
            <person name="Litvintseva A."/>
            <person name="Chen Y."/>
            <person name="Young S."/>
            <person name="Zeng Q."/>
            <person name="Chapman S."/>
            <person name="Gujja S."/>
            <person name="Saif S."/>
            <person name="Birren B."/>
        </authorList>
    </citation>
    <scope>NUCLEOTIDE SEQUENCE [LARGE SCALE GENOMIC DNA]</scope>
    <source>
        <strain evidence="1 2">Tu259-1</strain>
    </source>
</reference>
<dbReference type="EMBL" id="AMKT01000043">
    <property type="protein sequence ID" value="OXG21355.1"/>
    <property type="molecule type" value="Genomic_DNA"/>
</dbReference>
<evidence type="ECO:0000313" key="2">
    <source>
        <dbReference type="Proteomes" id="UP000199727"/>
    </source>
</evidence>